<dbReference type="PANTHER" id="PTHR38479">
    <property type="entry name" value="LMO0824 PROTEIN"/>
    <property type="match status" value="1"/>
</dbReference>
<keyword evidence="2" id="KW-1185">Reference proteome</keyword>
<sequence length="357" mass="38845">MNWNARRLERHFPQQGTPADVVAAMCGAHAQILSAAELSVSLRLPGTSRVDVREALWTERSLTKTFGPRGTVHLLPTADLAMWTGALSSLPSGRVDLLTPDQIEQVVVAVGIALKDQALTIDELDEAVTAIAGPWAGDRVMDAFQTKWPRWRQATHLAAHRGVLAFGPNRGRKVTYTNPGVRPADSESAQAELLKAYLHSYGPSTPQYFARWLSAPVTWAADVFGRAALDRVEGGWVNAGDTEAPDEPARGVRLLPYFDAFVVGSHPREQLFPGRAWDRALARSQAGNYPVLLIDGIVAGVWHQRRSGKRLTVTVEPLDELTSKQLAELDQQVGRIGEILEATPSLTIGKISVGPHA</sequence>
<dbReference type="Pfam" id="PF06224">
    <property type="entry name" value="AlkZ-like"/>
    <property type="match status" value="1"/>
</dbReference>
<reference evidence="2" key="1">
    <citation type="journal article" date="2019" name="Int. J. Syst. Evol. Microbiol.">
        <title>The Global Catalogue of Microorganisms (GCM) 10K type strain sequencing project: providing services to taxonomists for standard genome sequencing and annotation.</title>
        <authorList>
            <consortium name="The Broad Institute Genomics Platform"/>
            <consortium name="The Broad Institute Genome Sequencing Center for Infectious Disease"/>
            <person name="Wu L."/>
            <person name="Ma J."/>
        </authorList>
    </citation>
    <scope>NUCLEOTIDE SEQUENCE [LARGE SCALE GENOMIC DNA]</scope>
    <source>
        <strain evidence="2">ICMP 6774ER</strain>
    </source>
</reference>
<comment type="caution">
    <text evidence="1">The sequence shown here is derived from an EMBL/GenBank/DDBJ whole genome shotgun (WGS) entry which is preliminary data.</text>
</comment>
<keyword evidence="1" id="KW-0238">DNA-binding</keyword>
<protein>
    <submittedName>
        <fullName evidence="1">Winged helix DNA-binding domain-containing protein</fullName>
    </submittedName>
</protein>
<dbReference type="InterPro" id="IPR009351">
    <property type="entry name" value="AlkZ-like"/>
</dbReference>
<gene>
    <name evidence="1" type="ORF">ACFSKW_48165</name>
</gene>
<dbReference type="RefSeq" id="WP_379581376.1">
    <property type="nucleotide sequence ID" value="NZ_JBHUFV010000080.1"/>
</dbReference>
<dbReference type="GO" id="GO:0003677">
    <property type="term" value="F:DNA binding"/>
    <property type="evidence" value="ECO:0007669"/>
    <property type="project" value="UniProtKB-KW"/>
</dbReference>
<organism evidence="1 2">
    <name type="scientific">Nonomuraea mangrovi</name>
    <dbReference type="NCBI Taxonomy" id="2316207"/>
    <lineage>
        <taxon>Bacteria</taxon>
        <taxon>Bacillati</taxon>
        <taxon>Actinomycetota</taxon>
        <taxon>Actinomycetes</taxon>
        <taxon>Streptosporangiales</taxon>
        <taxon>Streptosporangiaceae</taxon>
        <taxon>Nonomuraea</taxon>
    </lineage>
</organism>
<accession>A0ABW4TD81</accession>
<name>A0ABW4TD81_9ACTN</name>
<evidence type="ECO:0000313" key="2">
    <source>
        <dbReference type="Proteomes" id="UP001597368"/>
    </source>
</evidence>
<evidence type="ECO:0000313" key="1">
    <source>
        <dbReference type="EMBL" id="MFD1939264.1"/>
    </source>
</evidence>
<dbReference type="EMBL" id="JBHUFV010000080">
    <property type="protein sequence ID" value="MFD1939264.1"/>
    <property type="molecule type" value="Genomic_DNA"/>
</dbReference>
<proteinExistence type="predicted"/>
<dbReference type="PANTHER" id="PTHR38479:SF2">
    <property type="entry name" value="WINGED HELIX DNA-BINDING DOMAIN-CONTAINING PROTEIN"/>
    <property type="match status" value="1"/>
</dbReference>
<dbReference type="Proteomes" id="UP001597368">
    <property type="component" value="Unassembled WGS sequence"/>
</dbReference>